<organism evidence="6 7">
    <name type="scientific">Erwinia rhapontici</name>
    <name type="common">Pectobacterium rhapontici</name>
    <dbReference type="NCBI Taxonomy" id="55212"/>
    <lineage>
        <taxon>Bacteria</taxon>
        <taxon>Pseudomonadati</taxon>
        <taxon>Pseudomonadota</taxon>
        <taxon>Gammaproteobacteria</taxon>
        <taxon>Enterobacterales</taxon>
        <taxon>Erwiniaceae</taxon>
        <taxon>Erwinia</taxon>
    </lineage>
</organism>
<evidence type="ECO:0000313" key="7">
    <source>
        <dbReference type="Proteomes" id="UP000677515"/>
    </source>
</evidence>
<evidence type="ECO:0000313" key="6">
    <source>
        <dbReference type="EMBL" id="BCQ35912.1"/>
    </source>
</evidence>
<dbReference type="PRINTS" id="PR00420">
    <property type="entry name" value="RNGMNOXGNASE"/>
</dbReference>
<protein>
    <recommendedName>
        <fullName evidence="5">FAD-binding domain-containing protein</fullName>
    </recommendedName>
</protein>
<keyword evidence="7" id="KW-1185">Reference proteome</keyword>
<evidence type="ECO:0000256" key="3">
    <source>
        <dbReference type="ARBA" id="ARBA00022827"/>
    </source>
</evidence>
<dbReference type="Gene3D" id="3.30.9.10">
    <property type="entry name" value="D-Amino Acid Oxidase, subunit A, domain 2"/>
    <property type="match status" value="1"/>
</dbReference>
<proteinExistence type="predicted"/>
<keyword evidence="3" id="KW-0274">FAD</keyword>
<feature type="transmembrane region" description="Helical" evidence="4">
    <location>
        <begin position="6"/>
        <end position="27"/>
    </location>
</feature>
<dbReference type="PANTHER" id="PTHR43004:SF19">
    <property type="entry name" value="BINDING MONOOXYGENASE, PUTATIVE (JCVI)-RELATED"/>
    <property type="match status" value="1"/>
</dbReference>
<accession>A0ABN6DN13</accession>
<evidence type="ECO:0000256" key="2">
    <source>
        <dbReference type="ARBA" id="ARBA00022630"/>
    </source>
</evidence>
<dbReference type="Gene3D" id="3.40.30.120">
    <property type="match status" value="1"/>
</dbReference>
<dbReference type="InterPro" id="IPR002938">
    <property type="entry name" value="FAD-bd"/>
</dbReference>
<dbReference type="InterPro" id="IPR036188">
    <property type="entry name" value="FAD/NAD-bd_sf"/>
</dbReference>
<dbReference type="EMBL" id="AP024329">
    <property type="protein sequence ID" value="BCQ35912.1"/>
    <property type="molecule type" value="Genomic_DNA"/>
</dbReference>
<dbReference type="Gene3D" id="3.50.50.60">
    <property type="entry name" value="FAD/NAD(P)-binding domain"/>
    <property type="match status" value="1"/>
</dbReference>
<dbReference type="Proteomes" id="UP000677515">
    <property type="component" value="Chromosome"/>
</dbReference>
<dbReference type="InterPro" id="IPR050641">
    <property type="entry name" value="RIFMO-like"/>
</dbReference>
<feature type="domain" description="FAD-binding" evidence="5">
    <location>
        <begin position="9"/>
        <end position="375"/>
    </location>
</feature>
<keyword evidence="2" id="KW-0285">Flavoprotein</keyword>
<dbReference type="Pfam" id="PF01494">
    <property type="entry name" value="FAD_binding_3"/>
    <property type="match status" value="1"/>
</dbReference>
<name>A0ABN6DN13_ERWRD</name>
<evidence type="ECO:0000256" key="4">
    <source>
        <dbReference type="SAM" id="Phobius"/>
    </source>
</evidence>
<sequence>MNSPAIHHAPVIIIGGGPVGMMLALFLDYHGVRSLIVNRDKETRLHPKGNTHNSRTMEHYRRVGISAAIRKLGLPSTYPRDITYFTRLNSWELVRFSMPSEQQRAVIARDDDVTHQIPEPLLRANQMYVERYMHNHLNERENIEVRFGWHAVSLEQDEAGVNVIIEDSTHSSRRESWRADYLIGCDGSHSFVRKTLGIGYQGTDTAIAGFLTGRMFSSHLRIPALHNRILRGKEAWMYNVMAPGLRMLLISLNGKDEFVLLSKPGSETEEPDDQKMIQHIQAGCGEPVDVDIIAHSVWHGGLAQIAERFSEKRIHLAGDAIHLFSPTGGFGMNTGIDDASNLAWKLAAVIQGWAQPGLLASYEIERRPVARRNTAAARQLTQRASRLKIPGDIEIAESPAAHRSRLEFGQALQVFRSQFSSPGIELGARYDQSPLICTDGERPPFDNLHDYQPDSTPGGRLPHIWVEDAKGHRRSLFDLLGSGFSLLRIGADAPDVSDFLRVAKKRGIPLKIIELPAPDALSLYRYPLLLIRPDQYICWRGNDNPENTDSLFSRVTGSKMSE</sequence>
<gene>
    <name evidence="6" type="ORF">ERHA53_32550</name>
</gene>
<keyword evidence="4" id="KW-0812">Transmembrane</keyword>
<dbReference type="Pfam" id="PF21274">
    <property type="entry name" value="Rng_hyd_C"/>
    <property type="match status" value="1"/>
</dbReference>
<keyword evidence="4" id="KW-0472">Membrane</keyword>
<evidence type="ECO:0000256" key="1">
    <source>
        <dbReference type="ARBA" id="ARBA00001974"/>
    </source>
</evidence>
<dbReference type="NCBIfam" id="NF004780">
    <property type="entry name" value="PRK06126.1"/>
    <property type="match status" value="1"/>
</dbReference>
<dbReference type="RefSeq" id="WP_133841339.1">
    <property type="nucleotide sequence ID" value="NZ_AP024329.1"/>
</dbReference>
<comment type="cofactor">
    <cofactor evidence="1">
        <name>FAD</name>
        <dbReference type="ChEBI" id="CHEBI:57692"/>
    </cofactor>
</comment>
<dbReference type="PANTHER" id="PTHR43004">
    <property type="entry name" value="TRK SYSTEM POTASSIUM UPTAKE PROTEIN"/>
    <property type="match status" value="1"/>
</dbReference>
<dbReference type="SUPFAM" id="SSF51905">
    <property type="entry name" value="FAD/NAD(P)-binding domain"/>
    <property type="match status" value="1"/>
</dbReference>
<keyword evidence="4" id="KW-1133">Transmembrane helix</keyword>
<reference evidence="6 7" key="1">
    <citation type="submission" date="2021-01" db="EMBL/GenBank/DDBJ databases">
        <title>Complete genome sequence of Erwinia rhapontici MAFF 311153.</title>
        <authorList>
            <person name="Morohoshi T."/>
            <person name="Someya N."/>
        </authorList>
    </citation>
    <scope>NUCLEOTIDE SEQUENCE [LARGE SCALE GENOMIC DNA]</scope>
    <source>
        <strain evidence="6 7">MAFF 311153</strain>
    </source>
</reference>
<evidence type="ECO:0000259" key="5">
    <source>
        <dbReference type="Pfam" id="PF01494"/>
    </source>
</evidence>